<evidence type="ECO:0000256" key="1">
    <source>
        <dbReference type="SAM" id="SignalP"/>
    </source>
</evidence>
<dbReference type="EMBL" id="CYRX01000007">
    <property type="protein sequence ID" value="CUH58899.1"/>
    <property type="molecule type" value="Genomic_DNA"/>
</dbReference>
<name>A0A0P1EVF6_9RHOB</name>
<dbReference type="eggNOG" id="ENOG50315W2">
    <property type="taxonomic scope" value="Bacteria"/>
</dbReference>
<sequence length="205" mass="22159">MRWLAVVAALCALSACTAEPKWADDSAVTQARYIHDGPTSLTLITAINNRSGNGGHSALLVNGSERVLWDPAGTWWHPTVPERNDVLFGMNPTVYDFYLDYHARETFHVVLQEVEVSPEVADQALALVKANGAAGNATCAITTSRILQALGLPQMSPSYFPVQVMEDFAKLPGVSERKIFDDSPDSNSDVLRYRAQQAAKAAAAG</sequence>
<keyword evidence="1" id="KW-0732">Signal</keyword>
<reference evidence="2 3" key="1">
    <citation type="submission" date="2015-09" db="EMBL/GenBank/DDBJ databases">
        <authorList>
            <consortium name="Swine Surveillance"/>
        </authorList>
    </citation>
    <scope>NUCLEOTIDE SEQUENCE [LARGE SCALE GENOMIC DNA]</scope>
    <source>
        <strain evidence="2 3">CECT 5294</strain>
    </source>
</reference>
<evidence type="ECO:0000313" key="3">
    <source>
        <dbReference type="Proteomes" id="UP000051298"/>
    </source>
</evidence>
<organism evidence="2 3">
    <name type="scientific">Thalassobacter stenotrophicus</name>
    <dbReference type="NCBI Taxonomy" id="266809"/>
    <lineage>
        <taxon>Bacteria</taxon>
        <taxon>Pseudomonadati</taxon>
        <taxon>Pseudomonadota</taxon>
        <taxon>Alphaproteobacteria</taxon>
        <taxon>Rhodobacterales</taxon>
        <taxon>Roseobacteraceae</taxon>
        <taxon>Thalassobacter</taxon>
    </lineage>
</organism>
<feature type="chain" id="PRO_5006061952" description="Lipoprotein" evidence="1">
    <location>
        <begin position="24"/>
        <end position="205"/>
    </location>
</feature>
<gene>
    <name evidence="2" type="ORF">THS5294_00179</name>
</gene>
<dbReference type="AlphaFoldDB" id="A0A0P1EVF6"/>
<protein>
    <recommendedName>
        <fullName evidence="4">Lipoprotein</fullName>
    </recommendedName>
</protein>
<dbReference type="Proteomes" id="UP000051298">
    <property type="component" value="Unassembled WGS sequence"/>
</dbReference>
<accession>A0A0P1EVF6</accession>
<evidence type="ECO:0008006" key="4">
    <source>
        <dbReference type="Google" id="ProtNLM"/>
    </source>
</evidence>
<feature type="signal peptide" evidence="1">
    <location>
        <begin position="1"/>
        <end position="23"/>
    </location>
</feature>
<dbReference type="RefSeq" id="WP_058122239.1">
    <property type="nucleotide sequence ID" value="NZ_CYRX01000007.1"/>
</dbReference>
<proteinExistence type="predicted"/>
<dbReference type="STRING" id="266809.PM03_07860"/>
<evidence type="ECO:0000313" key="2">
    <source>
        <dbReference type="EMBL" id="CUH58899.1"/>
    </source>
</evidence>
<dbReference type="PROSITE" id="PS51257">
    <property type="entry name" value="PROKAR_LIPOPROTEIN"/>
    <property type="match status" value="1"/>
</dbReference>